<accession>A0A183DHJ9</accession>
<gene>
    <name evidence="3" type="ORF">GPUH_LOCUS14899</name>
    <name evidence="2" type="ORF">GPUH_LOCUS8188</name>
</gene>
<dbReference type="AlphaFoldDB" id="A0A183DHJ9"/>
<proteinExistence type="predicted"/>
<feature type="region of interest" description="Disordered" evidence="1">
    <location>
        <begin position="75"/>
        <end position="94"/>
    </location>
</feature>
<evidence type="ECO:0000313" key="4">
    <source>
        <dbReference type="Proteomes" id="UP000271098"/>
    </source>
</evidence>
<evidence type="ECO:0000313" key="2">
    <source>
        <dbReference type="EMBL" id="VDK61152.1"/>
    </source>
</evidence>
<evidence type="ECO:0000313" key="3">
    <source>
        <dbReference type="EMBL" id="VDN24976.1"/>
    </source>
</evidence>
<evidence type="ECO:0000256" key="1">
    <source>
        <dbReference type="SAM" id="MobiDB-lite"/>
    </source>
</evidence>
<evidence type="ECO:0000313" key="6">
    <source>
        <dbReference type="WBParaSite" id="GPUH_0001491901-mRNA-1"/>
    </source>
</evidence>
<organism evidence="5">
    <name type="scientific">Gongylonema pulchrum</name>
    <dbReference type="NCBI Taxonomy" id="637853"/>
    <lineage>
        <taxon>Eukaryota</taxon>
        <taxon>Metazoa</taxon>
        <taxon>Ecdysozoa</taxon>
        <taxon>Nematoda</taxon>
        <taxon>Chromadorea</taxon>
        <taxon>Rhabditida</taxon>
        <taxon>Spirurina</taxon>
        <taxon>Spiruromorpha</taxon>
        <taxon>Spiruroidea</taxon>
        <taxon>Gongylonematidae</taxon>
        <taxon>Gongylonema</taxon>
    </lineage>
</organism>
<dbReference type="Proteomes" id="UP000271098">
    <property type="component" value="Unassembled WGS sequence"/>
</dbReference>
<keyword evidence="4" id="KW-1185">Reference proteome</keyword>
<evidence type="ECO:0000313" key="5">
    <source>
        <dbReference type="WBParaSite" id="GPUH_0000819901-mRNA-1"/>
    </source>
</evidence>
<dbReference type="EMBL" id="UYRT01081783">
    <property type="protein sequence ID" value="VDN24976.1"/>
    <property type="molecule type" value="Genomic_DNA"/>
</dbReference>
<dbReference type="WBParaSite" id="GPUH_0001491901-mRNA-1">
    <property type="protein sequence ID" value="GPUH_0001491901-mRNA-1"/>
    <property type="gene ID" value="GPUH_0001491901"/>
</dbReference>
<name>A0A183DHJ9_9BILA</name>
<protein>
    <submittedName>
        <fullName evidence="5 6">ANK_REP_REGION domain-containing protein</fullName>
    </submittedName>
</protein>
<sequence>MGRSALWHAQTSGAAECASILINAGLDPKHGIPNGSELTSSGSLSSREFCNPNEMLLSADAKLRRQSDVIVRRISPGQHGGAATPSSNGFHQRASDAFERLPASVI</sequence>
<dbReference type="WBParaSite" id="GPUH_0000819901-mRNA-1">
    <property type="protein sequence ID" value="GPUH_0000819901-mRNA-1"/>
    <property type="gene ID" value="GPUH_0000819901"/>
</dbReference>
<reference evidence="5 6" key="1">
    <citation type="submission" date="2016-06" db="UniProtKB">
        <authorList>
            <consortium name="WormBaseParasite"/>
        </authorList>
    </citation>
    <scope>IDENTIFICATION</scope>
</reference>
<dbReference type="OrthoDB" id="5899558at2759"/>
<dbReference type="EMBL" id="UYRT01023161">
    <property type="protein sequence ID" value="VDK61152.1"/>
    <property type="molecule type" value="Genomic_DNA"/>
</dbReference>
<reference evidence="2 4" key="2">
    <citation type="submission" date="2018-11" db="EMBL/GenBank/DDBJ databases">
        <authorList>
            <consortium name="Pathogen Informatics"/>
        </authorList>
    </citation>
    <scope>NUCLEOTIDE SEQUENCE [LARGE SCALE GENOMIC DNA]</scope>
</reference>